<proteinExistence type="predicted"/>
<organism evidence="1 2">
    <name type="scientific">Paenibacillus sepulcri</name>
    <dbReference type="NCBI Taxonomy" id="359917"/>
    <lineage>
        <taxon>Bacteria</taxon>
        <taxon>Bacillati</taxon>
        <taxon>Bacillota</taxon>
        <taxon>Bacilli</taxon>
        <taxon>Bacillales</taxon>
        <taxon>Paenibacillaceae</taxon>
        <taxon>Paenibacillus</taxon>
    </lineage>
</organism>
<evidence type="ECO:0000313" key="2">
    <source>
        <dbReference type="Proteomes" id="UP001519887"/>
    </source>
</evidence>
<sequence length="125" mass="13698">HQEVARMQEALVNITINQCHNSELKSNGDILIQRDGVLVSDLYSAGNISFKHRLAVCRGSRLEAEGDITAKIVGGQTGAATLLKAKRRVSVVRMHSGRVSIGNYSKEILESVENTTFDIDNMMQA</sequence>
<dbReference type="Proteomes" id="UP001519887">
    <property type="component" value="Unassembled WGS sequence"/>
</dbReference>
<gene>
    <name evidence="1" type="ORF">K0U00_08355</name>
</gene>
<feature type="non-terminal residue" evidence="1">
    <location>
        <position position="1"/>
    </location>
</feature>
<protein>
    <submittedName>
        <fullName evidence="1">DUF342 domain-containing protein</fullName>
    </submittedName>
</protein>
<comment type="caution">
    <text evidence="1">The sequence shown here is derived from an EMBL/GenBank/DDBJ whole genome shotgun (WGS) entry which is preliminary data.</text>
</comment>
<name>A0ABS7BZG4_9BACL</name>
<evidence type="ECO:0000313" key="1">
    <source>
        <dbReference type="EMBL" id="MBW7454047.1"/>
    </source>
</evidence>
<dbReference type="EMBL" id="JAHZIK010000147">
    <property type="protein sequence ID" value="MBW7454047.1"/>
    <property type="molecule type" value="Genomic_DNA"/>
</dbReference>
<keyword evidence="2" id="KW-1185">Reference proteome</keyword>
<reference evidence="1 2" key="1">
    <citation type="submission" date="2021-07" db="EMBL/GenBank/DDBJ databases">
        <title>Paenibacillus radiodurans sp. nov., isolated from the southeastern edge of Tengger Desert.</title>
        <authorList>
            <person name="Zhang G."/>
        </authorList>
    </citation>
    <scope>NUCLEOTIDE SEQUENCE [LARGE SCALE GENOMIC DNA]</scope>
    <source>
        <strain evidence="1 2">CCM 7311</strain>
    </source>
</reference>
<accession>A0ABS7BZG4</accession>